<evidence type="ECO:0000259" key="6">
    <source>
        <dbReference type="PROSITE" id="PS51123"/>
    </source>
</evidence>
<keyword evidence="2 4" id="KW-0472">Membrane</keyword>
<comment type="caution">
    <text evidence="7">The sequence shown here is derived from an EMBL/GenBank/DDBJ whole genome shotgun (WGS) entry which is preliminary data.</text>
</comment>
<dbReference type="Gene3D" id="3.30.1330.60">
    <property type="entry name" value="OmpA-like domain"/>
    <property type="match status" value="1"/>
</dbReference>
<evidence type="ECO:0000256" key="2">
    <source>
        <dbReference type="ARBA" id="ARBA00023136"/>
    </source>
</evidence>
<reference evidence="7" key="1">
    <citation type="submission" date="2023-07" db="EMBL/GenBank/DDBJ databases">
        <title>The genome sequence of Rhodocytophaga aerolata KACC 12507.</title>
        <authorList>
            <person name="Zhang X."/>
        </authorList>
    </citation>
    <scope>NUCLEOTIDE SEQUENCE</scope>
    <source>
        <strain evidence="7">KACC 12507</strain>
    </source>
</reference>
<keyword evidence="8" id="KW-1185">Reference proteome</keyword>
<evidence type="ECO:0000313" key="7">
    <source>
        <dbReference type="EMBL" id="MDO1448071.1"/>
    </source>
</evidence>
<evidence type="ECO:0000256" key="5">
    <source>
        <dbReference type="SAM" id="MobiDB-lite"/>
    </source>
</evidence>
<feature type="region of interest" description="Disordered" evidence="5">
    <location>
        <begin position="334"/>
        <end position="416"/>
    </location>
</feature>
<feature type="domain" description="OmpA-like" evidence="6">
    <location>
        <begin position="419"/>
        <end position="535"/>
    </location>
</feature>
<dbReference type="NCBIfam" id="TIGR03519">
    <property type="entry name" value="T9SS_PorP_fam"/>
    <property type="match status" value="1"/>
</dbReference>
<evidence type="ECO:0000256" key="4">
    <source>
        <dbReference type="PROSITE-ProRule" id="PRU00473"/>
    </source>
</evidence>
<dbReference type="PRINTS" id="PR01021">
    <property type="entry name" value="OMPADOMAIN"/>
</dbReference>
<protein>
    <submittedName>
        <fullName evidence="7">PorP/SprF family type IX secretion system membrane protein</fullName>
    </submittedName>
</protein>
<sequence>MTIQKSPPSVSFFRLLRVGSLSILLCLITLPSFAQYFHFTQYHYTPLRLNPALVGAQKEAQALFHYRQQSTSTDVQFRTSMLTASYPLLQRGSGRQYGGVGLSVLDDRTGAGGLFTFQSIGLNGAYNVALQANQRLVLGVQANYALKGISTEGFTTGSQYVSGRGYAPDADLGENFDAYRSHYFSLSTGLYWYASDAYDQRKAYAGLTLYDANRPQESFILQSKVPASLLAHAGYRILDQNSLSLTPELLYSLSAGTTYLNLGALASYYLADDRTSHLDVSAHYVIGQAANLGVQFVQPSYILGFSYDLPLNQSTTNTYRSATEILLALKMPVKAGDKRKKKKKRKSKKTPKKKITKSPVAAKKTTPASQLPKTKQPIESQAPPKVPTPADTLSTNPATDPPVTAKKDTTQQKGPELNGYLSFLKEDNAIQFKFNSEDLDESSYPYLDQLAISLQQSPDYRLLIIGHTDDTGSASYNQSLSLRRAQRVADYLAEKGINRSRFTINGKGESQPLVPNINDQQRALNRRVEFTLYQE</sequence>
<proteinExistence type="predicted"/>
<evidence type="ECO:0000313" key="8">
    <source>
        <dbReference type="Proteomes" id="UP001168528"/>
    </source>
</evidence>
<dbReference type="Proteomes" id="UP001168528">
    <property type="component" value="Unassembled WGS sequence"/>
</dbReference>
<evidence type="ECO:0000256" key="3">
    <source>
        <dbReference type="ARBA" id="ARBA00023237"/>
    </source>
</evidence>
<feature type="compositionally biased region" description="Polar residues" evidence="5">
    <location>
        <begin position="366"/>
        <end position="379"/>
    </location>
</feature>
<keyword evidence="3" id="KW-0998">Cell outer membrane</keyword>
<evidence type="ECO:0000256" key="1">
    <source>
        <dbReference type="ARBA" id="ARBA00004442"/>
    </source>
</evidence>
<dbReference type="InterPro" id="IPR036737">
    <property type="entry name" value="OmpA-like_sf"/>
</dbReference>
<dbReference type="Pfam" id="PF11751">
    <property type="entry name" value="PorP_SprF"/>
    <property type="match status" value="1"/>
</dbReference>
<dbReference type="InterPro" id="IPR006664">
    <property type="entry name" value="OMP_bac"/>
</dbReference>
<feature type="compositionally biased region" description="Basic residues" evidence="5">
    <location>
        <begin position="337"/>
        <end position="356"/>
    </location>
</feature>
<organism evidence="7 8">
    <name type="scientific">Rhodocytophaga aerolata</name>
    <dbReference type="NCBI Taxonomy" id="455078"/>
    <lineage>
        <taxon>Bacteria</taxon>
        <taxon>Pseudomonadati</taxon>
        <taxon>Bacteroidota</taxon>
        <taxon>Cytophagia</taxon>
        <taxon>Cytophagales</taxon>
        <taxon>Rhodocytophagaceae</taxon>
        <taxon>Rhodocytophaga</taxon>
    </lineage>
</organism>
<name>A0ABT8R7J3_9BACT</name>
<dbReference type="SUPFAM" id="SSF103088">
    <property type="entry name" value="OmpA-like"/>
    <property type="match status" value="1"/>
</dbReference>
<comment type="subcellular location">
    <subcellularLocation>
        <location evidence="1">Cell outer membrane</location>
    </subcellularLocation>
</comment>
<dbReference type="PROSITE" id="PS51123">
    <property type="entry name" value="OMPA_2"/>
    <property type="match status" value="1"/>
</dbReference>
<dbReference type="InterPro" id="IPR019861">
    <property type="entry name" value="PorP/SprF_Bacteroidetes"/>
</dbReference>
<dbReference type="Pfam" id="PF00691">
    <property type="entry name" value="OmpA"/>
    <property type="match status" value="1"/>
</dbReference>
<dbReference type="PANTHER" id="PTHR30329">
    <property type="entry name" value="STATOR ELEMENT OF FLAGELLAR MOTOR COMPLEX"/>
    <property type="match status" value="1"/>
</dbReference>
<gene>
    <name evidence="7" type="ORF">Q0590_17490</name>
</gene>
<dbReference type="EMBL" id="JAUKPO010000010">
    <property type="protein sequence ID" value="MDO1448071.1"/>
    <property type="molecule type" value="Genomic_DNA"/>
</dbReference>
<dbReference type="InterPro" id="IPR006665">
    <property type="entry name" value="OmpA-like"/>
</dbReference>
<dbReference type="RefSeq" id="WP_302038876.1">
    <property type="nucleotide sequence ID" value="NZ_JAUKPO010000010.1"/>
</dbReference>
<accession>A0ABT8R7J3</accession>
<dbReference type="InterPro" id="IPR050330">
    <property type="entry name" value="Bact_OuterMem_StrucFunc"/>
</dbReference>
<dbReference type="CDD" id="cd07185">
    <property type="entry name" value="OmpA_C-like"/>
    <property type="match status" value="1"/>
</dbReference>
<dbReference type="PANTHER" id="PTHR30329:SF21">
    <property type="entry name" value="LIPOPROTEIN YIAD-RELATED"/>
    <property type="match status" value="1"/>
</dbReference>